<evidence type="ECO:0000313" key="2">
    <source>
        <dbReference type="EMBL" id="KIO30412.1"/>
    </source>
</evidence>
<reference evidence="2 3" key="1">
    <citation type="submission" date="2014-04" db="EMBL/GenBank/DDBJ databases">
        <authorList>
            <consortium name="DOE Joint Genome Institute"/>
            <person name="Kuo A."/>
            <person name="Girlanda M."/>
            <person name="Perotto S."/>
            <person name="Kohler A."/>
            <person name="Nagy L.G."/>
            <person name="Floudas D."/>
            <person name="Copeland A."/>
            <person name="Barry K.W."/>
            <person name="Cichocki N."/>
            <person name="Veneault-Fourrey C."/>
            <person name="LaButti K."/>
            <person name="Lindquist E.A."/>
            <person name="Lipzen A."/>
            <person name="Lundell T."/>
            <person name="Morin E."/>
            <person name="Murat C."/>
            <person name="Sun H."/>
            <person name="Tunlid A."/>
            <person name="Henrissat B."/>
            <person name="Grigoriev I.V."/>
            <person name="Hibbett D.S."/>
            <person name="Martin F."/>
            <person name="Nordberg H.P."/>
            <person name="Cantor M.N."/>
            <person name="Hua S.X."/>
        </authorList>
    </citation>
    <scope>NUCLEOTIDE SEQUENCE [LARGE SCALE GENOMIC DNA]</scope>
    <source>
        <strain evidence="2 3">MUT 4182</strain>
    </source>
</reference>
<protein>
    <submittedName>
        <fullName evidence="2">Uncharacterized protein</fullName>
    </submittedName>
</protein>
<dbReference type="AlphaFoldDB" id="A0A0C3M9P6"/>
<organism evidence="2 3">
    <name type="scientific">Tulasnella calospora MUT 4182</name>
    <dbReference type="NCBI Taxonomy" id="1051891"/>
    <lineage>
        <taxon>Eukaryota</taxon>
        <taxon>Fungi</taxon>
        <taxon>Dikarya</taxon>
        <taxon>Basidiomycota</taxon>
        <taxon>Agaricomycotina</taxon>
        <taxon>Agaricomycetes</taxon>
        <taxon>Cantharellales</taxon>
        <taxon>Tulasnellaceae</taxon>
        <taxon>Tulasnella</taxon>
    </lineage>
</organism>
<name>A0A0C3M9P6_9AGAM</name>
<dbReference type="Proteomes" id="UP000054248">
    <property type="component" value="Unassembled WGS sequence"/>
</dbReference>
<evidence type="ECO:0000313" key="3">
    <source>
        <dbReference type="Proteomes" id="UP000054248"/>
    </source>
</evidence>
<keyword evidence="3" id="KW-1185">Reference proteome</keyword>
<proteinExistence type="predicted"/>
<evidence type="ECO:0000256" key="1">
    <source>
        <dbReference type="SAM" id="MobiDB-lite"/>
    </source>
</evidence>
<feature type="compositionally biased region" description="Polar residues" evidence="1">
    <location>
        <begin position="90"/>
        <end position="105"/>
    </location>
</feature>
<sequence length="105" mass="12096">MLSIPTIYSRSELPLPWLSILQGRTTCSTPTPTPWTTATTLITSLTSSTLTMQPQKERKSWRERQRKQQSRGVLYRQHNTDFPPHGPNRAFSTHFDSSSHQFSFC</sequence>
<gene>
    <name evidence="2" type="ORF">M407DRAFT_153824</name>
</gene>
<feature type="region of interest" description="Disordered" evidence="1">
    <location>
        <begin position="47"/>
        <end position="105"/>
    </location>
</feature>
<reference evidence="3" key="2">
    <citation type="submission" date="2015-01" db="EMBL/GenBank/DDBJ databases">
        <title>Evolutionary Origins and Diversification of the Mycorrhizal Mutualists.</title>
        <authorList>
            <consortium name="DOE Joint Genome Institute"/>
            <consortium name="Mycorrhizal Genomics Consortium"/>
            <person name="Kohler A."/>
            <person name="Kuo A."/>
            <person name="Nagy L.G."/>
            <person name="Floudas D."/>
            <person name="Copeland A."/>
            <person name="Barry K.W."/>
            <person name="Cichocki N."/>
            <person name="Veneault-Fourrey C."/>
            <person name="LaButti K."/>
            <person name="Lindquist E.A."/>
            <person name="Lipzen A."/>
            <person name="Lundell T."/>
            <person name="Morin E."/>
            <person name="Murat C."/>
            <person name="Riley R."/>
            <person name="Ohm R."/>
            <person name="Sun H."/>
            <person name="Tunlid A."/>
            <person name="Henrissat B."/>
            <person name="Grigoriev I.V."/>
            <person name="Hibbett D.S."/>
            <person name="Martin F."/>
        </authorList>
    </citation>
    <scope>NUCLEOTIDE SEQUENCE [LARGE SCALE GENOMIC DNA]</scope>
    <source>
        <strain evidence="3">MUT 4182</strain>
    </source>
</reference>
<dbReference type="EMBL" id="KN822972">
    <property type="protein sequence ID" value="KIO30412.1"/>
    <property type="molecule type" value="Genomic_DNA"/>
</dbReference>
<accession>A0A0C3M9P6</accession>
<dbReference type="HOGENOM" id="CLU_2238602_0_0_1"/>